<accession>A0A0A9B3E3</accession>
<dbReference type="AlphaFoldDB" id="A0A0A9B3E3"/>
<protein>
    <submittedName>
        <fullName evidence="1">Uncharacterized protein</fullName>
    </submittedName>
</protein>
<organism evidence="1">
    <name type="scientific">Arundo donax</name>
    <name type="common">Giant reed</name>
    <name type="synonym">Donax arundinaceus</name>
    <dbReference type="NCBI Taxonomy" id="35708"/>
    <lineage>
        <taxon>Eukaryota</taxon>
        <taxon>Viridiplantae</taxon>
        <taxon>Streptophyta</taxon>
        <taxon>Embryophyta</taxon>
        <taxon>Tracheophyta</taxon>
        <taxon>Spermatophyta</taxon>
        <taxon>Magnoliopsida</taxon>
        <taxon>Liliopsida</taxon>
        <taxon>Poales</taxon>
        <taxon>Poaceae</taxon>
        <taxon>PACMAD clade</taxon>
        <taxon>Arundinoideae</taxon>
        <taxon>Arundineae</taxon>
        <taxon>Arundo</taxon>
    </lineage>
</organism>
<proteinExistence type="predicted"/>
<name>A0A0A9B3E3_ARUDO</name>
<evidence type="ECO:0000313" key="1">
    <source>
        <dbReference type="EMBL" id="JAD55670.1"/>
    </source>
</evidence>
<reference evidence="1" key="2">
    <citation type="journal article" date="2015" name="Data Brief">
        <title>Shoot transcriptome of the giant reed, Arundo donax.</title>
        <authorList>
            <person name="Barrero R.A."/>
            <person name="Guerrero F.D."/>
            <person name="Moolhuijzen P."/>
            <person name="Goolsby J.A."/>
            <person name="Tidwell J."/>
            <person name="Bellgard S.E."/>
            <person name="Bellgard M.I."/>
        </authorList>
    </citation>
    <scope>NUCLEOTIDE SEQUENCE</scope>
    <source>
        <tissue evidence="1">Shoot tissue taken approximately 20 cm above the soil surface</tissue>
    </source>
</reference>
<dbReference type="EMBL" id="GBRH01242225">
    <property type="protein sequence ID" value="JAD55670.1"/>
    <property type="molecule type" value="Transcribed_RNA"/>
</dbReference>
<sequence length="22" mass="2623">MYLPESFLILFTTVCQILLFCQ</sequence>
<reference evidence="1" key="1">
    <citation type="submission" date="2014-09" db="EMBL/GenBank/DDBJ databases">
        <authorList>
            <person name="Magalhaes I.L.F."/>
            <person name="Oliveira U."/>
            <person name="Santos F.R."/>
            <person name="Vidigal T.H.D.A."/>
            <person name="Brescovit A.D."/>
            <person name="Santos A.J."/>
        </authorList>
    </citation>
    <scope>NUCLEOTIDE SEQUENCE</scope>
    <source>
        <tissue evidence="1">Shoot tissue taken approximately 20 cm above the soil surface</tissue>
    </source>
</reference>